<evidence type="ECO:0000313" key="2">
    <source>
        <dbReference type="EMBL" id="GLB67175.1"/>
    </source>
</evidence>
<accession>A0ABQ5MT67</accession>
<feature type="compositionally biased region" description="Gly residues" evidence="1">
    <location>
        <begin position="392"/>
        <end position="409"/>
    </location>
</feature>
<comment type="caution">
    <text evidence="2">The sequence shown here is derived from an EMBL/GenBank/DDBJ whole genome shotgun (WGS) entry which is preliminary data.</text>
</comment>
<dbReference type="EMBL" id="BRVS01000006">
    <property type="protein sequence ID" value="GLB67175.1"/>
    <property type="molecule type" value="Genomic_DNA"/>
</dbReference>
<name>A0ABQ5MT67_9MICC</name>
<dbReference type="Proteomes" id="UP001209654">
    <property type="component" value="Unassembled WGS sequence"/>
</dbReference>
<sequence>MPNFATFRRPNPTTSVRTNPTSATPSNPTSASRPNPASAGLTSSISSGRRTTGRAAALKTSIAALALALSLASCSAAASTTSTSSSNTAGSATAAAAGTTQDSTAAASADAITEDTHFDADDLIWDATDEVSVTLVDAASTAEGDGVTVDGDTVTITAAGTYRLSGSLSDGQVVIAAGEEDVVRVILDGVELTSNTGSPFVVNSANEALVFLEDGSSNSLTDAATYSDTGTDAPNAPLYSMADLTIAGTGSLTVNGNSNNGITSKDGLVLADGNVTVDAADDGIVGKDYLVLLGGSYNVTAAGDGVRATNEEDEGRGWLTVYGGELTASSGDDGLKAANLLTVNAGTVNITESVEGVEAQDIVINGGSVDVTSSDDGVNAAGGSTATTATQGGAGAPMGGPGGGGGGSMEVGDYSVTVTGGDLTINAQGDGLDSNGNASITGGTVTVNGPTSDGNGALDVNGELTVDGGTLAAAGSAGMAGTPSDSSKQSGVQVTFGSAVSAGTLIQIVDADGNIVASFTPAKDTASLVYSSADITAGDTYTVYTGGTEGSTDGAENAGTVTAGEYTQEHFGGPGF</sequence>
<evidence type="ECO:0008006" key="4">
    <source>
        <dbReference type="Google" id="ProtNLM"/>
    </source>
</evidence>
<evidence type="ECO:0000313" key="3">
    <source>
        <dbReference type="Proteomes" id="UP001209654"/>
    </source>
</evidence>
<protein>
    <recommendedName>
        <fullName evidence="4">Carbohydrate-binding domain-containing protein</fullName>
    </recommendedName>
</protein>
<proteinExistence type="predicted"/>
<evidence type="ECO:0000256" key="1">
    <source>
        <dbReference type="SAM" id="MobiDB-lite"/>
    </source>
</evidence>
<dbReference type="InterPro" id="IPR025584">
    <property type="entry name" value="Cthe_2159"/>
</dbReference>
<reference evidence="2 3" key="1">
    <citation type="journal article" date="2023" name="Int. J. Syst. Evol. Microbiol.">
        <title>Arthrobacter mangrovi sp. nov., an actinobacterium isolated from the rhizosphere of a mangrove.</title>
        <authorList>
            <person name="Hamada M."/>
            <person name="Saitou S."/>
            <person name="Enomoto N."/>
            <person name="Nanri K."/>
            <person name="Hidaka K."/>
            <person name="Miura T."/>
            <person name="Tamura T."/>
        </authorList>
    </citation>
    <scope>NUCLEOTIDE SEQUENCE [LARGE SCALE GENOMIC DNA]</scope>
    <source>
        <strain evidence="2 3">NBRC 112813</strain>
    </source>
</reference>
<feature type="region of interest" description="Disordered" evidence="1">
    <location>
        <begin position="373"/>
        <end position="411"/>
    </location>
</feature>
<dbReference type="RefSeq" id="WP_264795312.1">
    <property type="nucleotide sequence ID" value="NZ_BRVS01000006.1"/>
</dbReference>
<feature type="compositionally biased region" description="Low complexity" evidence="1">
    <location>
        <begin position="381"/>
        <end position="391"/>
    </location>
</feature>
<feature type="compositionally biased region" description="Low complexity" evidence="1">
    <location>
        <begin position="17"/>
        <end position="50"/>
    </location>
</feature>
<gene>
    <name evidence="2" type="ORF">AHIS1636_16140</name>
</gene>
<organism evidence="2 3">
    <name type="scientific">Arthrobacter mangrovi</name>
    <dbReference type="NCBI Taxonomy" id="2966350"/>
    <lineage>
        <taxon>Bacteria</taxon>
        <taxon>Bacillati</taxon>
        <taxon>Actinomycetota</taxon>
        <taxon>Actinomycetes</taxon>
        <taxon>Micrococcales</taxon>
        <taxon>Micrococcaceae</taxon>
        <taxon>Arthrobacter</taxon>
    </lineage>
</organism>
<keyword evidence="3" id="KW-1185">Reference proteome</keyword>
<dbReference type="Pfam" id="PF14262">
    <property type="entry name" value="Cthe_2159"/>
    <property type="match status" value="1"/>
</dbReference>
<feature type="region of interest" description="Disordered" evidence="1">
    <location>
        <begin position="1"/>
        <end position="50"/>
    </location>
</feature>